<comment type="caution">
    <text evidence="1">The sequence shown here is derived from an EMBL/GenBank/DDBJ whole genome shotgun (WGS) entry which is preliminary data.</text>
</comment>
<dbReference type="Proteomes" id="UP000499080">
    <property type="component" value="Unassembled WGS sequence"/>
</dbReference>
<evidence type="ECO:0000313" key="1">
    <source>
        <dbReference type="EMBL" id="GBM99116.1"/>
    </source>
</evidence>
<proteinExistence type="predicted"/>
<reference evidence="1 2" key="1">
    <citation type="journal article" date="2019" name="Sci. Rep.">
        <title>Orb-weaving spider Araneus ventricosus genome elucidates the spidroin gene catalogue.</title>
        <authorList>
            <person name="Kono N."/>
            <person name="Nakamura H."/>
            <person name="Ohtoshi R."/>
            <person name="Moran D.A.P."/>
            <person name="Shinohara A."/>
            <person name="Yoshida Y."/>
            <person name="Fujiwara M."/>
            <person name="Mori M."/>
            <person name="Tomita M."/>
            <person name="Arakawa K."/>
        </authorList>
    </citation>
    <scope>NUCLEOTIDE SEQUENCE [LARGE SCALE GENOMIC DNA]</scope>
</reference>
<evidence type="ECO:0000313" key="2">
    <source>
        <dbReference type="Proteomes" id="UP000499080"/>
    </source>
</evidence>
<sequence>MEKEEGVRNRLGGSNLVLDSGAPKKELCDQLGFKVPNLFGLGEQTPRNRQFSEFSAHQIASTPCSLVCHADWKLSTCDELLPLWTTTPLNSNVLEP</sequence>
<dbReference type="EMBL" id="BGPR01004391">
    <property type="protein sequence ID" value="GBM99116.1"/>
    <property type="molecule type" value="Genomic_DNA"/>
</dbReference>
<gene>
    <name evidence="1" type="ORF">AVEN_60462_1</name>
</gene>
<organism evidence="1 2">
    <name type="scientific">Araneus ventricosus</name>
    <name type="common">Orbweaver spider</name>
    <name type="synonym">Epeira ventricosa</name>
    <dbReference type="NCBI Taxonomy" id="182803"/>
    <lineage>
        <taxon>Eukaryota</taxon>
        <taxon>Metazoa</taxon>
        <taxon>Ecdysozoa</taxon>
        <taxon>Arthropoda</taxon>
        <taxon>Chelicerata</taxon>
        <taxon>Arachnida</taxon>
        <taxon>Araneae</taxon>
        <taxon>Araneomorphae</taxon>
        <taxon>Entelegynae</taxon>
        <taxon>Araneoidea</taxon>
        <taxon>Araneidae</taxon>
        <taxon>Araneus</taxon>
    </lineage>
</organism>
<name>A0A4Y2KC08_ARAVE</name>
<dbReference type="AlphaFoldDB" id="A0A4Y2KC08"/>
<accession>A0A4Y2KC08</accession>
<protein>
    <submittedName>
        <fullName evidence="1">Uncharacterized protein</fullName>
    </submittedName>
</protein>
<keyword evidence="2" id="KW-1185">Reference proteome</keyword>